<dbReference type="Pfam" id="PF06824">
    <property type="entry name" value="Glyco_hydro_125"/>
    <property type="match status" value="1"/>
</dbReference>
<dbReference type="PIRSF" id="PIRSF028846">
    <property type="entry name" value="UCP028846"/>
    <property type="match status" value="1"/>
</dbReference>
<dbReference type="eggNOG" id="ENOG502QR7D">
    <property type="taxonomic scope" value="Eukaryota"/>
</dbReference>
<protein>
    <submittedName>
        <fullName evidence="2">Similar to Meiotically up-regulated gene 157 protein acc. no. Q10449</fullName>
    </submittedName>
</protein>
<dbReference type="PANTHER" id="PTHR31047">
    <property type="entry name" value="MEIOTICALLY UP-REGULATED GENE 157 PROTEIN"/>
    <property type="match status" value="1"/>
</dbReference>
<dbReference type="InterPro" id="IPR008928">
    <property type="entry name" value="6-hairpin_glycosidase_sf"/>
</dbReference>
<dbReference type="PANTHER" id="PTHR31047:SF0">
    <property type="entry name" value="MEIOTICALLY UP-REGULATED GENE 157 PROTEIN"/>
    <property type="match status" value="1"/>
</dbReference>
<keyword evidence="1" id="KW-0732">Signal</keyword>
<dbReference type="AlphaFoldDB" id="U4KVW2"/>
<dbReference type="Proteomes" id="UP000018144">
    <property type="component" value="Unassembled WGS sequence"/>
</dbReference>
<dbReference type="EMBL" id="HF935273">
    <property type="protein sequence ID" value="CCX05783.1"/>
    <property type="molecule type" value="Genomic_DNA"/>
</dbReference>
<proteinExistence type="predicted"/>
<name>U4KVW2_PYROM</name>
<evidence type="ECO:0000313" key="2">
    <source>
        <dbReference type="EMBL" id="CCX05783.1"/>
    </source>
</evidence>
<organism evidence="2 3">
    <name type="scientific">Pyronema omphalodes (strain CBS 100304)</name>
    <name type="common">Pyronema confluens</name>
    <dbReference type="NCBI Taxonomy" id="1076935"/>
    <lineage>
        <taxon>Eukaryota</taxon>
        <taxon>Fungi</taxon>
        <taxon>Dikarya</taxon>
        <taxon>Ascomycota</taxon>
        <taxon>Pezizomycotina</taxon>
        <taxon>Pezizomycetes</taxon>
        <taxon>Pezizales</taxon>
        <taxon>Pyronemataceae</taxon>
        <taxon>Pyronema</taxon>
    </lineage>
</organism>
<dbReference type="SMART" id="SM01149">
    <property type="entry name" value="DUF1237"/>
    <property type="match status" value="1"/>
</dbReference>
<dbReference type="InterPro" id="IPR012341">
    <property type="entry name" value="6hp_glycosidase-like_sf"/>
</dbReference>
<dbReference type="InterPro" id="IPR008313">
    <property type="entry name" value="GH125"/>
</dbReference>
<evidence type="ECO:0000256" key="1">
    <source>
        <dbReference type="SAM" id="SignalP"/>
    </source>
</evidence>
<dbReference type="GO" id="GO:0003824">
    <property type="term" value="F:catalytic activity"/>
    <property type="evidence" value="ECO:0007669"/>
    <property type="project" value="UniProtKB-ARBA"/>
</dbReference>
<dbReference type="SUPFAM" id="SSF48208">
    <property type="entry name" value="Six-hairpin glycosidases"/>
    <property type="match status" value="1"/>
</dbReference>
<accession>U4KVW2</accession>
<keyword evidence="3" id="KW-1185">Reference proteome</keyword>
<dbReference type="OMA" id="WFAWCNS"/>
<dbReference type="OrthoDB" id="7771656at2759"/>
<evidence type="ECO:0000313" key="3">
    <source>
        <dbReference type="Proteomes" id="UP000018144"/>
    </source>
</evidence>
<sequence length="530" mass="58380">MHFPMLLLSAALLTTASAYTDRKPSLHSRAACPDYKDYSTRRHGPYSTGRYSLPFQRPSTECRLFTSPAVEAKIKQITSQLADPDLARLFENTFPNTLDTTVRWHQTATPAEASQSFIVTGDINAQWLRDSTNQLAQYQSLAPKDPALKTLLLGAINTQADYVLESPYCNAFQPPRSSGLAPTSNGQNDRVHPTYDPNLVFECKYEIDSLASFLSLGNQYYAATGDGSFMTAKWVEAVQTVMQVIEEQSTGTFAPGGRPADMTYTFSRQTDIGTETLNLGGIGNPLASNTSLIRSAFRPSDDATIMQFFIPGNAFMSVELQRTADILSKHSKDPKNKELAKTMAQKSKDIKKAIYKYGVTTHPEFGKVFAYEVDGYGSHVMMDDANLPSLLALPLLGFIEQDDPLYQSTRKMVLSPKANPYYLPGASFSGIGGPHIGIKNAWPISRLVQAMTSDDDDEIVESVEMVLKTAAELGLIHESVEVQQGKEFTRSWFAWANSVFAHTILDLVERKPGLVIGPKARLNGKQAKLG</sequence>
<feature type="chain" id="PRO_5004650890" evidence="1">
    <location>
        <begin position="19"/>
        <end position="530"/>
    </location>
</feature>
<feature type="signal peptide" evidence="1">
    <location>
        <begin position="1"/>
        <end position="18"/>
    </location>
</feature>
<dbReference type="STRING" id="1076935.U4KVW2"/>
<reference evidence="2 3" key="1">
    <citation type="journal article" date="2013" name="PLoS Genet.">
        <title>The genome and development-dependent transcriptomes of Pyronema confluens: a window into fungal evolution.</title>
        <authorList>
            <person name="Traeger S."/>
            <person name="Altegoer F."/>
            <person name="Freitag M."/>
            <person name="Gabaldon T."/>
            <person name="Kempken F."/>
            <person name="Kumar A."/>
            <person name="Marcet-Houben M."/>
            <person name="Poggeler S."/>
            <person name="Stajich J.E."/>
            <person name="Nowrousian M."/>
        </authorList>
    </citation>
    <scope>NUCLEOTIDE SEQUENCE [LARGE SCALE GENOMIC DNA]</scope>
    <source>
        <strain evidence="3">CBS 100304</strain>
        <tissue evidence="2">Vegetative mycelium</tissue>
    </source>
</reference>
<dbReference type="GO" id="GO:0005975">
    <property type="term" value="P:carbohydrate metabolic process"/>
    <property type="evidence" value="ECO:0007669"/>
    <property type="project" value="InterPro"/>
</dbReference>
<dbReference type="Gene3D" id="1.50.10.10">
    <property type="match status" value="1"/>
</dbReference>
<gene>
    <name evidence="2" type="ORF">PCON_05370</name>
</gene>